<evidence type="ECO:0000256" key="2">
    <source>
        <dbReference type="SAM" id="Phobius"/>
    </source>
</evidence>
<keyword evidence="2" id="KW-0472">Membrane</keyword>
<proteinExistence type="predicted"/>
<dbReference type="SUPFAM" id="SSF54523">
    <property type="entry name" value="Pili subunits"/>
    <property type="match status" value="1"/>
</dbReference>
<organism evidence="3">
    <name type="scientific">Vibrio cholerae O37</name>
    <dbReference type="NCBI Taxonomy" id="185332"/>
    <lineage>
        <taxon>Bacteria</taxon>
        <taxon>Pseudomonadati</taxon>
        <taxon>Pseudomonadota</taxon>
        <taxon>Gammaproteobacteria</taxon>
        <taxon>Vibrionales</taxon>
        <taxon>Vibrionaceae</taxon>
        <taxon>Vibrio</taxon>
    </lineage>
</organism>
<keyword evidence="2" id="KW-1133">Transmembrane helix</keyword>
<feature type="compositionally biased region" description="Polar residues" evidence="1">
    <location>
        <begin position="73"/>
        <end position="91"/>
    </location>
</feature>
<accession>H9CJF7</accession>
<dbReference type="Pfam" id="PF07963">
    <property type="entry name" value="N_methyl"/>
    <property type="match status" value="1"/>
</dbReference>
<feature type="region of interest" description="Disordered" evidence="1">
    <location>
        <begin position="72"/>
        <end position="93"/>
    </location>
</feature>
<dbReference type="NCBIfam" id="TIGR02532">
    <property type="entry name" value="IV_pilin_GFxxxE"/>
    <property type="match status" value="1"/>
</dbReference>
<keyword evidence="2" id="KW-0812">Transmembrane</keyword>
<sequence>MTIKKYRKGSTGFTLLEMLVVLAIIGSVSVVMVRQHQRDAEVAVIRATADAMADEMLDLARLAQKTELKLASGSKQNNPMYSTSNGSSPQAKRSDNFAIESDFDISKLYNWKSAIDGRVLFTERRCKTNGSTVGLPNLSEEFLSCTLPKLADNAFQLNYVGVVGTHDHIQRIDYYWEYVPDSNDKNRYAKLLSFIEPIEKSFANREAGKPKFSLILNDPADNKWRFAIRGTQNSPIFINDGTGYALEHLLWSAGQSFNKTRKYGVRVSVDIWSGEYLKADGSVRTEKLCWNAQTGQQGPCFYTASTADTTAIELRSDGNDRTTSLCWSAGSNKPTLCLKNEGNDNSRFLELKQKDGNGQESTGTLVANVINRQKLMGNNKIVYSTNPIVSYEVFNNSRQLELDLLECPMNPETKDGSKLSNKISVSLASFAADVDRGINFTTLDKGTTHNTPRDLHRTAGVFVSAKEQNGKWIIEANNVSHRVTDGNQTGINSDNAKNPDSVALIVQRWCSN</sequence>
<dbReference type="EMBL" id="JQ345361">
    <property type="protein sequence ID" value="AFD29052.1"/>
    <property type="molecule type" value="Genomic_DNA"/>
</dbReference>
<dbReference type="AlphaFoldDB" id="H9CJF7"/>
<name>H9CJF7_VIBCL</name>
<reference evidence="3" key="1">
    <citation type="journal article" date="2012" name="FEBS Lett.">
        <title>Genomic analysis of ICEVchBan8: An atypical genetic element in Vibrio cholerae.</title>
        <authorList>
            <person name="Taviani E."/>
            <person name="Spagnoletti M."/>
            <person name="Ceccarelli D."/>
            <person name="Haley B.J."/>
            <person name="Hasan N.A."/>
            <person name="Chen A."/>
            <person name="Colombo M.M."/>
            <person name="Huq A."/>
            <person name="Colwell R.R."/>
        </authorList>
    </citation>
    <scope>NUCLEOTIDE SEQUENCE</scope>
    <source>
        <strain evidence="3">MZ03</strain>
    </source>
</reference>
<dbReference type="InterPro" id="IPR012902">
    <property type="entry name" value="N_methyl_site"/>
</dbReference>
<evidence type="ECO:0000256" key="1">
    <source>
        <dbReference type="SAM" id="MobiDB-lite"/>
    </source>
</evidence>
<dbReference type="PROSITE" id="PS00409">
    <property type="entry name" value="PROKAR_NTER_METHYL"/>
    <property type="match status" value="1"/>
</dbReference>
<protein>
    <submittedName>
        <fullName evidence="3">Toxin co-regulated pilus biosynthesis protein B</fullName>
    </submittedName>
</protein>
<feature type="transmembrane region" description="Helical" evidence="2">
    <location>
        <begin position="12"/>
        <end position="33"/>
    </location>
</feature>
<dbReference type="InterPro" id="IPR045584">
    <property type="entry name" value="Pilin-like"/>
</dbReference>
<evidence type="ECO:0000313" key="3">
    <source>
        <dbReference type="EMBL" id="AFD29052.1"/>
    </source>
</evidence>